<accession>A0AAE2WHT3</accession>
<organism evidence="1 2">
    <name type="scientific">Pectobacterium brasiliense</name>
    <dbReference type="NCBI Taxonomy" id="180957"/>
    <lineage>
        <taxon>Bacteria</taxon>
        <taxon>Pseudomonadati</taxon>
        <taxon>Pseudomonadota</taxon>
        <taxon>Gammaproteobacteria</taxon>
        <taxon>Enterobacterales</taxon>
        <taxon>Pectobacteriaceae</taxon>
        <taxon>Pectobacterium</taxon>
    </lineage>
</organism>
<comment type="caution">
    <text evidence="1">The sequence shown here is derived from an EMBL/GenBank/DDBJ whole genome shotgun (WGS) entry which is preliminary data.</text>
</comment>
<evidence type="ECO:0000313" key="1">
    <source>
        <dbReference type="EMBL" id="MBN3053180.1"/>
    </source>
</evidence>
<name>A0AAE2WHT3_9GAMM</name>
<reference evidence="1" key="1">
    <citation type="submission" date="2020-07" db="EMBL/GenBank/DDBJ databases">
        <title>A pangenomic view of the genus Pectobacterium provides insights into genome organization, phylogeny, and virulence.</title>
        <authorList>
            <person name="Jonkheer E."/>
            <person name="Brankovics B."/>
            <person name="Houwers I."/>
            <person name="Van Der Wolf J."/>
            <person name="Bonants P."/>
            <person name="Vreeburg R."/>
            <person name="Bollema R."/>
            <person name="De Haan J."/>
            <person name="Berke L."/>
            <person name="De Ridder D."/>
            <person name="Smit S."/>
            <person name="Van Der Lee T.A.J."/>
        </authorList>
    </citation>
    <scope>NUCLEOTIDE SEQUENCE</scope>
    <source>
        <strain evidence="1">NAK:433</strain>
    </source>
</reference>
<dbReference type="AlphaFoldDB" id="A0AAE2WHT3"/>
<sequence length="96" mass="10911">MAAAGRPSSVMMLSKTLSGVARWVAMRPYFEVSHSSTHLLLAEHHGVFWAKTSMAYAYDRKNNWKMTGKWQREGEIKAPIKHTISCHYDCTIAENP</sequence>
<protein>
    <submittedName>
        <fullName evidence="1">Uncharacterized protein</fullName>
    </submittedName>
</protein>
<gene>
    <name evidence="1" type="ORF">H4F45_17175</name>
</gene>
<dbReference type="Proteomes" id="UP000768524">
    <property type="component" value="Unassembled WGS sequence"/>
</dbReference>
<evidence type="ECO:0000313" key="2">
    <source>
        <dbReference type="Proteomes" id="UP000768524"/>
    </source>
</evidence>
<dbReference type="EMBL" id="JACGEP010000044">
    <property type="protein sequence ID" value="MBN3053180.1"/>
    <property type="molecule type" value="Genomic_DNA"/>
</dbReference>
<proteinExistence type="predicted"/>